<sequence>MSLVSGFSHYLPINNVQSPKMCNILRYRPNCLVQSPAWSSSKLQTASRFDSIRSTSVPISHATMRCYD</sequence>
<dbReference type="EMBL" id="JYDL01000014">
    <property type="protein sequence ID" value="KRX25087.1"/>
    <property type="molecule type" value="Genomic_DNA"/>
</dbReference>
<keyword evidence="2" id="KW-1185">Reference proteome</keyword>
<evidence type="ECO:0000313" key="1">
    <source>
        <dbReference type="EMBL" id="KRX25087.1"/>
    </source>
</evidence>
<evidence type="ECO:0000313" key="2">
    <source>
        <dbReference type="Proteomes" id="UP000054630"/>
    </source>
</evidence>
<proteinExistence type="predicted"/>
<organism evidence="1 2">
    <name type="scientific">Trichinella nelsoni</name>
    <dbReference type="NCBI Taxonomy" id="6336"/>
    <lineage>
        <taxon>Eukaryota</taxon>
        <taxon>Metazoa</taxon>
        <taxon>Ecdysozoa</taxon>
        <taxon>Nematoda</taxon>
        <taxon>Enoplea</taxon>
        <taxon>Dorylaimia</taxon>
        <taxon>Trichinellida</taxon>
        <taxon>Trichinellidae</taxon>
        <taxon>Trichinella</taxon>
    </lineage>
</organism>
<comment type="caution">
    <text evidence="1">The sequence shown here is derived from an EMBL/GenBank/DDBJ whole genome shotgun (WGS) entry which is preliminary data.</text>
</comment>
<dbReference type="AlphaFoldDB" id="A0A0V0SE74"/>
<gene>
    <name evidence="1" type="ORF">T07_8683</name>
</gene>
<protein>
    <submittedName>
        <fullName evidence="1">Uncharacterized protein</fullName>
    </submittedName>
</protein>
<dbReference type="Proteomes" id="UP000054630">
    <property type="component" value="Unassembled WGS sequence"/>
</dbReference>
<accession>A0A0V0SE74</accession>
<name>A0A0V0SE74_9BILA</name>
<reference evidence="1 2" key="1">
    <citation type="submission" date="2015-01" db="EMBL/GenBank/DDBJ databases">
        <title>Evolution of Trichinella species and genotypes.</title>
        <authorList>
            <person name="Korhonen P.K."/>
            <person name="Edoardo P."/>
            <person name="Giuseppe L.R."/>
            <person name="Gasser R.B."/>
        </authorList>
    </citation>
    <scope>NUCLEOTIDE SEQUENCE [LARGE SCALE GENOMIC DNA]</scope>
    <source>
        <strain evidence="1">ISS37</strain>
    </source>
</reference>